<dbReference type="Gramene" id="Psat07G0053200-T1">
    <property type="protein sequence ID" value="KAI5383156.1"/>
    <property type="gene ID" value="KIW84_070532"/>
</dbReference>
<evidence type="ECO:0000313" key="3">
    <source>
        <dbReference type="Proteomes" id="UP001058974"/>
    </source>
</evidence>
<sequence>MDSNKRKTLCIKAQMLDVQSLKVFQDLMPNYVQRKFMLKYGRILDLLGVPVKVDAITALTPFYDSPLRCFLFKDFQLALMLEEFGLYLDLPEDRRGPYIGMGKKLKPKKLAMTLGISPEDLLLHYKEDNNIKGLKRGYLEGIAQRLADLKSYNLEQKDKHLLESMEEAKTKRSKRQKTLRGLFSVGIELENLNKQLKKSQKRNQIWYKSYGSYLDGNTKRRRMCKKLEWSCLKSHL</sequence>
<dbReference type="AlphaFoldDB" id="A0A9D4VGJ2"/>
<protein>
    <recommendedName>
        <fullName evidence="1">DUF7745 domain-containing protein</fullName>
    </recommendedName>
</protein>
<evidence type="ECO:0000259" key="1">
    <source>
        <dbReference type="Pfam" id="PF24924"/>
    </source>
</evidence>
<organism evidence="2 3">
    <name type="scientific">Pisum sativum</name>
    <name type="common">Garden pea</name>
    <name type="synonym">Lathyrus oleraceus</name>
    <dbReference type="NCBI Taxonomy" id="3888"/>
    <lineage>
        <taxon>Eukaryota</taxon>
        <taxon>Viridiplantae</taxon>
        <taxon>Streptophyta</taxon>
        <taxon>Embryophyta</taxon>
        <taxon>Tracheophyta</taxon>
        <taxon>Spermatophyta</taxon>
        <taxon>Magnoliopsida</taxon>
        <taxon>eudicotyledons</taxon>
        <taxon>Gunneridae</taxon>
        <taxon>Pentapetalae</taxon>
        <taxon>rosids</taxon>
        <taxon>fabids</taxon>
        <taxon>Fabales</taxon>
        <taxon>Fabaceae</taxon>
        <taxon>Papilionoideae</taxon>
        <taxon>50 kb inversion clade</taxon>
        <taxon>NPAAA clade</taxon>
        <taxon>Hologalegina</taxon>
        <taxon>IRL clade</taxon>
        <taxon>Fabeae</taxon>
        <taxon>Lathyrus</taxon>
    </lineage>
</organism>
<evidence type="ECO:0000313" key="2">
    <source>
        <dbReference type="EMBL" id="KAI5383156.1"/>
    </source>
</evidence>
<keyword evidence="3" id="KW-1185">Reference proteome</keyword>
<reference evidence="2 3" key="1">
    <citation type="journal article" date="2022" name="Nat. Genet.">
        <title>Improved pea reference genome and pan-genome highlight genomic features and evolutionary characteristics.</title>
        <authorList>
            <person name="Yang T."/>
            <person name="Liu R."/>
            <person name="Luo Y."/>
            <person name="Hu S."/>
            <person name="Wang D."/>
            <person name="Wang C."/>
            <person name="Pandey M.K."/>
            <person name="Ge S."/>
            <person name="Xu Q."/>
            <person name="Li N."/>
            <person name="Li G."/>
            <person name="Huang Y."/>
            <person name="Saxena R.K."/>
            <person name="Ji Y."/>
            <person name="Li M."/>
            <person name="Yan X."/>
            <person name="He Y."/>
            <person name="Liu Y."/>
            <person name="Wang X."/>
            <person name="Xiang C."/>
            <person name="Varshney R.K."/>
            <person name="Ding H."/>
            <person name="Gao S."/>
            <person name="Zong X."/>
        </authorList>
    </citation>
    <scope>NUCLEOTIDE SEQUENCE [LARGE SCALE GENOMIC DNA]</scope>
    <source>
        <strain evidence="2 3">cv. Zhongwan 6</strain>
    </source>
</reference>
<gene>
    <name evidence="2" type="ORF">KIW84_070532</name>
</gene>
<comment type="caution">
    <text evidence="2">The sequence shown here is derived from an EMBL/GenBank/DDBJ whole genome shotgun (WGS) entry which is preliminary data.</text>
</comment>
<dbReference type="Proteomes" id="UP001058974">
    <property type="component" value="Chromosome 7"/>
</dbReference>
<proteinExistence type="predicted"/>
<name>A0A9D4VGJ2_PEA</name>
<dbReference type="PANTHER" id="PTHR48201:SF12">
    <property type="entry name" value="AMINOTRANSFERASE-LIKE PLANT MOBILE DOMAIN-CONTAINING PROTEIN"/>
    <property type="match status" value="1"/>
</dbReference>
<dbReference type="InterPro" id="IPR056647">
    <property type="entry name" value="DUF7745"/>
</dbReference>
<dbReference type="EMBL" id="JAMSHJ010000007">
    <property type="protein sequence ID" value="KAI5383156.1"/>
    <property type="molecule type" value="Genomic_DNA"/>
</dbReference>
<accession>A0A9D4VGJ2</accession>
<dbReference type="Pfam" id="PF24924">
    <property type="entry name" value="DUF7745"/>
    <property type="match status" value="1"/>
</dbReference>
<feature type="domain" description="DUF7745" evidence="1">
    <location>
        <begin position="21"/>
        <end position="151"/>
    </location>
</feature>
<dbReference type="PANTHER" id="PTHR48201">
    <property type="entry name" value="PROTEIN, PUTATIVE-RELATED"/>
    <property type="match status" value="1"/>
</dbReference>